<gene>
    <name evidence="1" type="ORF">EJ03DRAFT_354095</name>
</gene>
<dbReference type="Proteomes" id="UP000799436">
    <property type="component" value="Unassembled WGS sequence"/>
</dbReference>
<evidence type="ECO:0000313" key="2">
    <source>
        <dbReference type="Proteomes" id="UP000799436"/>
    </source>
</evidence>
<sequence>MQRSNIIASSIENRTVQDDDSRGCGWPSVRQRVERMLQQVDYRTTIFIGAAASSFKPTAFPAWNKFVQLIYSSSISQAASDLPGDNLDVVTAHLNQCIAEALTRAPPAARVPNYKFTETIARRLGKDYLRLLQAFRCQRANSDTWVVNHVHEWAAQALVDQTAAAIVTTNFDDCIEGALENAGANTYRLTGDPHIDGAEILSRLPPPSTSSSSSRRLILVVNGPEACRFAQTLWPQVGQTFSMLFKLHGSCYAPETCIDTRLQRQQGLPSYAVDLLDHLLVSTVLYVVGFGGGDLNDNTDYLRMVHNRKHARLVWLQPVENEVLEPGVVALSRVLEGGRDASEGLCVLHGLLRGERVRWDEGVSEFERAVVDWCRGVGTAWCKLLVLDLVELCGATQEQWRSLEALGFVGSKRQDWNAVVERHIVDGGMRTQLEIAKQCASACEILQGIRLDGRGETPSVCEQLDRLRLELKRWHLHAAQDLSTHQPHAQAWVISALYGLTLFHGQQRQAAGEALAFAQNAAFLVGDLQSHQALKSLLSTLTITNRTPAPLPSTPTSSPSTAIHAFIPALDNVNSKANLYGVPPALFLRALLHRAMLFADKIIVSSNVIVNSNVFVSEILFGGRDVAEAFYLHAIRPIVVHEDPDMRRPIMGMYQRVNARAGYISERIPEVLVARLDEWFEDAAAAAAAVEGEDPFIRYREAAAARNYTLWMRRAVGEMRAMTREHLLSYWRHLRTRNHHVPADLARLDEAVAEEMIETVLSAVDAFTRHLSGEHLTRSQLYNLAGLFATIQENPVAIDQQLRPSTAPAVLAALAHHRASMLGRPWIAGPLCHELFDVPYQWNPIVHLATTDPALRGIVFLEEHERASAAFMARLAGGGFRVSGQAMQSVTSALLLGNASEADVVESRSRLAGLRRHLRARGALDPGVDGGWERELRRFERASVDVGDVTVRGVAVVAPEVEERIVEFLRLCVFLVRKGEPLDRMYAEPQLMLPGLMRLESG</sequence>
<dbReference type="AlphaFoldDB" id="A0A6G1L155"/>
<protein>
    <submittedName>
        <fullName evidence="1">Uncharacterized protein</fullName>
    </submittedName>
</protein>
<proteinExistence type="predicted"/>
<organism evidence="1 2">
    <name type="scientific">Teratosphaeria nubilosa</name>
    <dbReference type="NCBI Taxonomy" id="161662"/>
    <lineage>
        <taxon>Eukaryota</taxon>
        <taxon>Fungi</taxon>
        <taxon>Dikarya</taxon>
        <taxon>Ascomycota</taxon>
        <taxon>Pezizomycotina</taxon>
        <taxon>Dothideomycetes</taxon>
        <taxon>Dothideomycetidae</taxon>
        <taxon>Mycosphaerellales</taxon>
        <taxon>Teratosphaeriaceae</taxon>
        <taxon>Teratosphaeria</taxon>
    </lineage>
</organism>
<accession>A0A6G1L155</accession>
<evidence type="ECO:0000313" key="1">
    <source>
        <dbReference type="EMBL" id="KAF2766269.1"/>
    </source>
</evidence>
<keyword evidence="2" id="KW-1185">Reference proteome</keyword>
<reference evidence="1" key="1">
    <citation type="journal article" date="2020" name="Stud. Mycol.">
        <title>101 Dothideomycetes genomes: a test case for predicting lifestyles and emergence of pathogens.</title>
        <authorList>
            <person name="Haridas S."/>
            <person name="Albert R."/>
            <person name="Binder M."/>
            <person name="Bloem J."/>
            <person name="Labutti K."/>
            <person name="Salamov A."/>
            <person name="Andreopoulos B."/>
            <person name="Baker S."/>
            <person name="Barry K."/>
            <person name="Bills G."/>
            <person name="Bluhm B."/>
            <person name="Cannon C."/>
            <person name="Castanera R."/>
            <person name="Culley D."/>
            <person name="Daum C."/>
            <person name="Ezra D."/>
            <person name="Gonzalez J."/>
            <person name="Henrissat B."/>
            <person name="Kuo A."/>
            <person name="Liang C."/>
            <person name="Lipzen A."/>
            <person name="Lutzoni F."/>
            <person name="Magnuson J."/>
            <person name="Mondo S."/>
            <person name="Nolan M."/>
            <person name="Ohm R."/>
            <person name="Pangilinan J."/>
            <person name="Park H.-J."/>
            <person name="Ramirez L."/>
            <person name="Alfaro M."/>
            <person name="Sun H."/>
            <person name="Tritt A."/>
            <person name="Yoshinaga Y."/>
            <person name="Zwiers L.-H."/>
            <person name="Turgeon B."/>
            <person name="Goodwin S."/>
            <person name="Spatafora J."/>
            <person name="Crous P."/>
            <person name="Grigoriev I."/>
        </authorList>
    </citation>
    <scope>NUCLEOTIDE SEQUENCE</scope>
    <source>
        <strain evidence="1">CBS 116005</strain>
    </source>
</reference>
<dbReference type="OrthoDB" id="4130938at2759"/>
<dbReference type="Pfam" id="PF13289">
    <property type="entry name" value="SIR2_2"/>
    <property type="match status" value="1"/>
</dbReference>
<dbReference type="EMBL" id="ML995874">
    <property type="protein sequence ID" value="KAF2766269.1"/>
    <property type="molecule type" value="Genomic_DNA"/>
</dbReference>
<name>A0A6G1L155_9PEZI</name>